<organism evidence="1 2">
    <name type="scientific">Rhizophagus clarus</name>
    <dbReference type="NCBI Taxonomy" id="94130"/>
    <lineage>
        <taxon>Eukaryota</taxon>
        <taxon>Fungi</taxon>
        <taxon>Fungi incertae sedis</taxon>
        <taxon>Mucoromycota</taxon>
        <taxon>Glomeromycotina</taxon>
        <taxon>Glomeromycetes</taxon>
        <taxon>Glomerales</taxon>
        <taxon>Glomeraceae</taxon>
        <taxon>Rhizophagus</taxon>
    </lineage>
</organism>
<sequence length="85" mass="9820">MEGRGLRNSEIVRRKATSSLAKVIAKLKGIKIPFSCDFKGFLASYDSDNHLPYLQRSVFYFSADCSNKIYSAKDWWKYTQPPHQL</sequence>
<keyword evidence="2" id="KW-1185">Reference proteome</keyword>
<comment type="caution">
    <text evidence="1">The sequence shown here is derived from an EMBL/GenBank/DDBJ whole genome shotgun (WGS) entry which is preliminary data.</text>
</comment>
<dbReference type="EMBL" id="BEXD01000447">
    <property type="protein sequence ID" value="GBB87551.1"/>
    <property type="molecule type" value="Genomic_DNA"/>
</dbReference>
<evidence type="ECO:0000313" key="2">
    <source>
        <dbReference type="Proteomes" id="UP000247702"/>
    </source>
</evidence>
<proteinExistence type="predicted"/>
<accession>A0A2Z6QS50</accession>
<name>A0A2Z6QS50_9GLOM</name>
<dbReference type="Proteomes" id="UP000247702">
    <property type="component" value="Unassembled WGS sequence"/>
</dbReference>
<gene>
    <name evidence="1" type="ORF">RclHR1_01400004</name>
</gene>
<evidence type="ECO:0000313" key="1">
    <source>
        <dbReference type="EMBL" id="GBB87551.1"/>
    </source>
</evidence>
<reference evidence="1 2" key="1">
    <citation type="submission" date="2017-11" db="EMBL/GenBank/DDBJ databases">
        <title>The genome of Rhizophagus clarus HR1 reveals common genetic basis of auxotrophy among arbuscular mycorrhizal fungi.</title>
        <authorList>
            <person name="Kobayashi Y."/>
        </authorList>
    </citation>
    <scope>NUCLEOTIDE SEQUENCE [LARGE SCALE GENOMIC DNA]</scope>
    <source>
        <strain evidence="1 2">HR1</strain>
    </source>
</reference>
<protein>
    <submittedName>
        <fullName evidence="1">Uncharacterized protein</fullName>
    </submittedName>
</protein>
<dbReference type="AlphaFoldDB" id="A0A2Z6QS50"/>